<gene>
    <name evidence="1" type="ORF">UFOPK3957_01547</name>
</gene>
<evidence type="ECO:0000313" key="1">
    <source>
        <dbReference type="EMBL" id="CAB5000468.1"/>
    </source>
</evidence>
<reference evidence="1" key="1">
    <citation type="submission" date="2020-05" db="EMBL/GenBank/DDBJ databases">
        <authorList>
            <person name="Chiriac C."/>
            <person name="Salcher M."/>
            <person name="Ghai R."/>
            <person name="Kavagutti S V."/>
        </authorList>
    </citation>
    <scope>NUCLEOTIDE SEQUENCE</scope>
</reference>
<sequence>MDEIVHLRVGGAGYPGHRGAGGDRRANLGVDRLGRRRCVADEDELGVEPIANGSLEAAQDLDRTLPRLHGAQAHELRPAALHARLAGTGRAGSEVIAPRVGDGDALRWIAPQPSDDLAPRIFADAHHRIDRHEPAKVLAHPGSCARHEPVVRRLGLRQRVIADHRGRHAAAEKIEPLEHARQVGDLGQEPGVVDGDKVAEIHLDGGRPLLVLLEEFVDGLAQVIVREPLLERQRQQLGRRCLVDEGERTAPVRHDELGLGLARWPVDGELLQHPLDAGRVGVADELLEVNADRRHPSGHRFAGLP</sequence>
<dbReference type="EMBL" id="CAFBOM010000293">
    <property type="protein sequence ID" value="CAB5000468.1"/>
    <property type="molecule type" value="Genomic_DNA"/>
</dbReference>
<name>A0A6J7P689_9ZZZZ</name>
<proteinExistence type="predicted"/>
<organism evidence="1">
    <name type="scientific">freshwater metagenome</name>
    <dbReference type="NCBI Taxonomy" id="449393"/>
    <lineage>
        <taxon>unclassified sequences</taxon>
        <taxon>metagenomes</taxon>
        <taxon>ecological metagenomes</taxon>
    </lineage>
</organism>
<dbReference type="AlphaFoldDB" id="A0A6J7P689"/>
<accession>A0A6J7P689</accession>
<protein>
    <submittedName>
        <fullName evidence="1">Unannotated protein</fullName>
    </submittedName>
</protein>